<accession>J9C9M7</accession>
<organism evidence="1">
    <name type="scientific">gut metagenome</name>
    <dbReference type="NCBI Taxonomy" id="749906"/>
    <lineage>
        <taxon>unclassified sequences</taxon>
        <taxon>metagenomes</taxon>
        <taxon>organismal metagenomes</taxon>
    </lineage>
</organism>
<sequence>MGIGKLLIYACQNTGVDLINLCLIQPHFNALVYKTGRVYTGNARLTLQSRNHGLLGKIGELEQIGVIHMYTDHHYRHQIW</sequence>
<dbReference type="AlphaFoldDB" id="J9C9M7"/>
<comment type="caution">
    <text evidence="1">The sequence shown here is derived from an EMBL/GenBank/DDBJ whole genome shotgun (WGS) entry which is preliminary data.</text>
</comment>
<name>J9C9M7_9ZZZZ</name>
<gene>
    <name evidence="1" type="ORF">EVA_15312</name>
</gene>
<protein>
    <submittedName>
        <fullName evidence="1">Uncharacterized protein</fullName>
    </submittedName>
</protein>
<reference evidence="1" key="1">
    <citation type="journal article" date="2012" name="PLoS ONE">
        <title>Gene sets for utilization of primary and secondary nutrition supplies in the distal gut of endangered iberian lynx.</title>
        <authorList>
            <person name="Alcaide M."/>
            <person name="Messina E."/>
            <person name="Richter M."/>
            <person name="Bargiela R."/>
            <person name="Peplies J."/>
            <person name="Huws S.A."/>
            <person name="Newbold C.J."/>
            <person name="Golyshin P.N."/>
            <person name="Simon M.A."/>
            <person name="Lopez G."/>
            <person name="Yakimov M.M."/>
            <person name="Ferrer M."/>
        </authorList>
    </citation>
    <scope>NUCLEOTIDE SEQUENCE</scope>
</reference>
<proteinExistence type="predicted"/>
<evidence type="ECO:0000313" key="1">
    <source>
        <dbReference type="EMBL" id="EJW96580.1"/>
    </source>
</evidence>
<dbReference type="EMBL" id="AMCI01005207">
    <property type="protein sequence ID" value="EJW96580.1"/>
    <property type="molecule type" value="Genomic_DNA"/>
</dbReference>